<gene>
    <name evidence="1" type="ORF">BN2614_LOCUS2</name>
</gene>
<dbReference type="AlphaFoldDB" id="A0A9X9PUL5"/>
<keyword evidence="2" id="KW-1185">Reference proteome</keyword>
<organism evidence="1 2">
    <name type="scientific">Gulo gulo</name>
    <name type="common">Wolverine</name>
    <name type="synonym">Gluton</name>
    <dbReference type="NCBI Taxonomy" id="48420"/>
    <lineage>
        <taxon>Eukaryota</taxon>
        <taxon>Metazoa</taxon>
        <taxon>Chordata</taxon>
        <taxon>Craniata</taxon>
        <taxon>Vertebrata</taxon>
        <taxon>Euteleostomi</taxon>
        <taxon>Mammalia</taxon>
        <taxon>Eutheria</taxon>
        <taxon>Laurasiatheria</taxon>
        <taxon>Carnivora</taxon>
        <taxon>Caniformia</taxon>
        <taxon>Musteloidea</taxon>
        <taxon>Mustelidae</taxon>
        <taxon>Guloninae</taxon>
        <taxon>Gulo</taxon>
    </lineage>
</organism>
<accession>A0A9X9PUL5</accession>
<protein>
    <submittedName>
        <fullName evidence="1">Uncharacterized protein</fullName>
    </submittedName>
</protein>
<evidence type="ECO:0000313" key="2">
    <source>
        <dbReference type="Proteomes" id="UP000269945"/>
    </source>
</evidence>
<sequence length="60" mass="6311">MSLPGGKGKSRLTLVTIVLPGGDSPSRLKSFVLGMPILKGESMVSVNLVLFNTPSELWPG</sequence>
<name>A0A9X9PUL5_GULGU</name>
<dbReference type="EMBL" id="CYRY02002381">
    <property type="protein sequence ID" value="VCW67064.1"/>
    <property type="molecule type" value="Genomic_DNA"/>
</dbReference>
<dbReference type="Proteomes" id="UP000269945">
    <property type="component" value="Unassembled WGS sequence"/>
</dbReference>
<comment type="caution">
    <text evidence="1">The sequence shown here is derived from an EMBL/GenBank/DDBJ whole genome shotgun (WGS) entry which is preliminary data.</text>
</comment>
<evidence type="ECO:0000313" key="1">
    <source>
        <dbReference type="EMBL" id="VCW67064.1"/>
    </source>
</evidence>
<reference evidence="1 2" key="1">
    <citation type="submission" date="2018-10" db="EMBL/GenBank/DDBJ databases">
        <authorList>
            <person name="Ekblom R."/>
            <person name="Jareborg N."/>
        </authorList>
    </citation>
    <scope>NUCLEOTIDE SEQUENCE [LARGE SCALE GENOMIC DNA]</scope>
    <source>
        <tissue evidence="1">Muscle</tissue>
    </source>
</reference>
<proteinExistence type="predicted"/>